<evidence type="ECO:0000313" key="4">
    <source>
        <dbReference type="Proteomes" id="UP000751614"/>
    </source>
</evidence>
<evidence type="ECO:0000256" key="1">
    <source>
        <dbReference type="ARBA" id="ARBA00022737"/>
    </source>
</evidence>
<gene>
    <name evidence="3" type="ORF">FGG15_03200</name>
</gene>
<dbReference type="Pfam" id="PF02493">
    <property type="entry name" value="MORN"/>
    <property type="match status" value="4"/>
</dbReference>
<feature type="transmembrane region" description="Helical" evidence="2">
    <location>
        <begin position="7"/>
        <end position="25"/>
    </location>
</feature>
<evidence type="ECO:0000313" key="3">
    <source>
        <dbReference type="EMBL" id="TMU56560.1"/>
    </source>
</evidence>
<comment type="caution">
    <text evidence="3">The sequence shown here is derived from an EMBL/GenBank/DDBJ whole genome shotgun (WGS) entry which is preliminary data.</text>
</comment>
<dbReference type="SMART" id="SM00698">
    <property type="entry name" value="MORN"/>
    <property type="match status" value="3"/>
</dbReference>
<protein>
    <recommendedName>
        <fullName evidence="5">MORN repeat protein</fullName>
    </recommendedName>
</protein>
<reference evidence="3 4" key="1">
    <citation type="submission" date="2019-05" db="EMBL/GenBank/DDBJ databases">
        <title>Flagellimonas sp. AsT0115, sp. nov., isolated from a marine red algae, Asparagopsis taxiformis.</title>
        <authorList>
            <person name="Kim J."/>
            <person name="Jeong S.E."/>
            <person name="Jeon C.O."/>
        </authorList>
    </citation>
    <scope>NUCLEOTIDE SEQUENCE [LARGE SCALE GENOMIC DNA]</scope>
    <source>
        <strain evidence="3 4">AsT0115</strain>
    </source>
</reference>
<keyword evidence="2" id="KW-0472">Membrane</keyword>
<dbReference type="SUPFAM" id="SSF82185">
    <property type="entry name" value="Histone H3 K4-specific methyltransferase SET7/9 N-terminal domain"/>
    <property type="match status" value="1"/>
</dbReference>
<evidence type="ECO:0008006" key="5">
    <source>
        <dbReference type="Google" id="ProtNLM"/>
    </source>
</evidence>
<dbReference type="PANTHER" id="PTHR43215">
    <property type="entry name" value="RADIAL SPOKE HEAD 1 HOMOLOG"/>
    <property type="match status" value="1"/>
</dbReference>
<proteinExistence type="predicted"/>
<accession>A0ABY2WP98</accession>
<dbReference type="RefSeq" id="WP_138833144.1">
    <property type="nucleotide sequence ID" value="NZ_VCNI01000001.1"/>
</dbReference>
<dbReference type="InterPro" id="IPR003409">
    <property type="entry name" value="MORN"/>
</dbReference>
<dbReference type="Proteomes" id="UP000751614">
    <property type="component" value="Unassembled WGS sequence"/>
</dbReference>
<dbReference type="PANTHER" id="PTHR43215:SF14">
    <property type="entry name" value="RADIAL SPOKE HEAD 1 HOMOLOG"/>
    <property type="match status" value="1"/>
</dbReference>
<dbReference type="Gene3D" id="2.20.110.10">
    <property type="entry name" value="Histone H3 K4-specific methyltransferase SET7/9 N-terminal domain"/>
    <property type="match status" value="2"/>
</dbReference>
<sequence length="287" mass="32704">MKKRLNQLTYILFGLTFLLGGFYFLKTKNLQEQLNIKNQEIEELANATEIDEPNLSEIDAMIIDGDDYSQALEAYQEKYEEHLLAEEAELKLRIALTQKMMALKAQPKQDDEVMDLQQQLDSLTTLLQTAPKEIQQYDSLNFALEKSKVQIARMQKQLRRKSSGEYLTFTNSKGSLMHYVGQVKDGKANGYGVAILNTGSRYVGEWKDNQRHGEGAFYWADGQHYTGAYVNDKRSGKGTYHWPNGEKFVGLWKDDERMGEGAFYGTKGDVVASGVWQNDELVVTNKP</sequence>
<keyword evidence="2" id="KW-1133">Transmembrane helix</keyword>
<dbReference type="EMBL" id="VCNI01000001">
    <property type="protein sequence ID" value="TMU56560.1"/>
    <property type="molecule type" value="Genomic_DNA"/>
</dbReference>
<keyword evidence="2" id="KW-0812">Transmembrane</keyword>
<keyword evidence="4" id="KW-1185">Reference proteome</keyword>
<evidence type="ECO:0000256" key="2">
    <source>
        <dbReference type="SAM" id="Phobius"/>
    </source>
</evidence>
<name>A0ABY2WP98_9FLAO</name>
<keyword evidence="1" id="KW-0677">Repeat</keyword>
<organism evidence="3 4">
    <name type="scientific">Flagellimonas algicola</name>
    <dbReference type="NCBI Taxonomy" id="2583815"/>
    <lineage>
        <taxon>Bacteria</taxon>
        <taxon>Pseudomonadati</taxon>
        <taxon>Bacteroidota</taxon>
        <taxon>Flavobacteriia</taxon>
        <taxon>Flavobacteriales</taxon>
        <taxon>Flavobacteriaceae</taxon>
        <taxon>Flagellimonas</taxon>
    </lineage>
</organism>